<gene>
    <name evidence="3" type="ORF">BN850_0123310</name>
</gene>
<reference evidence="3" key="1">
    <citation type="submission" date="2013-05" db="EMBL/GenBank/DDBJ databases">
        <title>Draft genome sequences of six wheat associated Fusarium spp. isolates.</title>
        <authorList>
            <person name="Moolhuijzen P.M."/>
            <person name="Manners J.M."/>
            <person name="Wilcox S."/>
            <person name="Bellgard M.I."/>
            <person name="Gardiner D.M."/>
        </authorList>
    </citation>
    <scope>NUCLEOTIDE SEQUENCE</scope>
    <source>
        <strain evidence="3">CS3069</strain>
    </source>
</reference>
<protein>
    <submittedName>
        <fullName evidence="3">WGS project CBMI000000000 data, contig CS3069_c004511</fullName>
    </submittedName>
</protein>
<feature type="transmembrane region" description="Helical" evidence="2">
    <location>
        <begin position="15"/>
        <end position="34"/>
    </location>
</feature>
<evidence type="ECO:0000313" key="3">
    <source>
        <dbReference type="EMBL" id="CEG05567.1"/>
    </source>
</evidence>
<accession>A0A090MKJ4</accession>
<feature type="region of interest" description="Disordered" evidence="1">
    <location>
        <begin position="173"/>
        <end position="196"/>
    </location>
</feature>
<keyword evidence="2" id="KW-0472">Membrane</keyword>
<sequence>MAGDKSPAVNHPARVLFLYTAAIGLPLNLIRFIVMLRPTAIFTILLLVSSAIIAWIIRRKAAHIKLPPDTTITNRWNCLIADISLAILSFIILTFTWTHNHEHDTGKIFLVAYSSTPLIFNMFLHFYLALLVLLGTNKMQNFVKTLVAGSPHECPNCHNQSGGQDEEQALMASVTEDQEETHGSGQRGAGSSTVWN</sequence>
<feature type="transmembrane region" description="Helical" evidence="2">
    <location>
        <begin position="118"/>
        <end position="136"/>
    </location>
</feature>
<dbReference type="EMBL" id="CBMI010004508">
    <property type="protein sequence ID" value="CEG05567.1"/>
    <property type="molecule type" value="Genomic_DNA"/>
</dbReference>
<proteinExistence type="predicted"/>
<feature type="transmembrane region" description="Helical" evidence="2">
    <location>
        <begin position="78"/>
        <end position="98"/>
    </location>
</feature>
<dbReference type="AlphaFoldDB" id="A0A090MKJ4"/>
<comment type="caution">
    <text evidence="3">The sequence shown here is derived from an EMBL/GenBank/DDBJ whole genome shotgun (WGS) entry which is preliminary data.</text>
</comment>
<name>A0A090MKJ4_9HYPO</name>
<feature type="transmembrane region" description="Helical" evidence="2">
    <location>
        <begin position="40"/>
        <end position="57"/>
    </location>
</feature>
<organism evidence="3">
    <name type="scientific">Fusarium clavum</name>
    <dbReference type="NCBI Taxonomy" id="2594811"/>
    <lineage>
        <taxon>Eukaryota</taxon>
        <taxon>Fungi</taxon>
        <taxon>Dikarya</taxon>
        <taxon>Ascomycota</taxon>
        <taxon>Pezizomycotina</taxon>
        <taxon>Sordariomycetes</taxon>
        <taxon>Hypocreomycetidae</taxon>
        <taxon>Hypocreales</taxon>
        <taxon>Nectriaceae</taxon>
        <taxon>Fusarium</taxon>
        <taxon>Fusarium incarnatum-equiseti species complex</taxon>
    </lineage>
</organism>
<keyword evidence="2" id="KW-1133">Transmembrane helix</keyword>
<keyword evidence="2" id="KW-0812">Transmembrane</keyword>
<evidence type="ECO:0000256" key="1">
    <source>
        <dbReference type="SAM" id="MobiDB-lite"/>
    </source>
</evidence>
<evidence type="ECO:0000256" key="2">
    <source>
        <dbReference type="SAM" id="Phobius"/>
    </source>
</evidence>